<dbReference type="NCBIfam" id="NF005413">
    <property type="entry name" value="PRK06986.1"/>
    <property type="match status" value="1"/>
</dbReference>
<dbReference type="RefSeq" id="WP_173920473.1">
    <property type="nucleotide sequence ID" value="NZ_CADCXY010000003.1"/>
</dbReference>
<evidence type="ECO:0000256" key="4">
    <source>
        <dbReference type="ARBA" id="ARBA00023163"/>
    </source>
</evidence>
<keyword evidence="7" id="KW-1185">Reference proteome</keyword>
<dbReference type="InterPro" id="IPR014284">
    <property type="entry name" value="RNA_pol_sigma-70_dom"/>
</dbReference>
<dbReference type="Gene3D" id="1.20.140.160">
    <property type="match status" value="1"/>
</dbReference>
<dbReference type="Pfam" id="PF04545">
    <property type="entry name" value="Sigma70_r4"/>
    <property type="match status" value="1"/>
</dbReference>
<dbReference type="GO" id="GO:0016987">
    <property type="term" value="F:sigma factor activity"/>
    <property type="evidence" value="ECO:0007669"/>
    <property type="project" value="UniProtKB-KW"/>
</dbReference>
<dbReference type="InterPro" id="IPR012845">
    <property type="entry name" value="RNA_pol_sigma_FliA_WhiG"/>
</dbReference>
<evidence type="ECO:0000313" key="6">
    <source>
        <dbReference type="EMBL" id="CAB0151073.1"/>
    </source>
</evidence>
<organism evidence="6 7">
    <name type="scientific">Pseudidiomarina piscicola</name>
    <dbReference type="NCBI Taxonomy" id="2614830"/>
    <lineage>
        <taxon>Bacteria</taxon>
        <taxon>Pseudomonadati</taxon>
        <taxon>Pseudomonadota</taxon>
        <taxon>Gammaproteobacteria</taxon>
        <taxon>Alteromonadales</taxon>
        <taxon>Idiomarinaceae</taxon>
        <taxon>Pseudidiomarina</taxon>
    </lineage>
</organism>
<dbReference type="SUPFAM" id="SSF88659">
    <property type="entry name" value="Sigma3 and sigma4 domains of RNA polymerase sigma factors"/>
    <property type="match status" value="2"/>
</dbReference>
<evidence type="ECO:0000256" key="1">
    <source>
        <dbReference type="ARBA" id="ARBA00023015"/>
    </source>
</evidence>
<dbReference type="PRINTS" id="PR00046">
    <property type="entry name" value="SIGMA70FCT"/>
</dbReference>
<keyword evidence="1" id="KW-0805">Transcription regulation</keyword>
<dbReference type="PANTHER" id="PTHR30385">
    <property type="entry name" value="SIGMA FACTOR F FLAGELLAR"/>
    <property type="match status" value="1"/>
</dbReference>
<dbReference type="EMBL" id="CADCXY010000003">
    <property type="protein sequence ID" value="CAB0151073.1"/>
    <property type="molecule type" value="Genomic_DNA"/>
</dbReference>
<dbReference type="GO" id="GO:0003899">
    <property type="term" value="F:DNA-directed RNA polymerase activity"/>
    <property type="evidence" value="ECO:0007669"/>
    <property type="project" value="InterPro"/>
</dbReference>
<dbReference type="GO" id="GO:0006352">
    <property type="term" value="P:DNA-templated transcription initiation"/>
    <property type="evidence" value="ECO:0007669"/>
    <property type="project" value="InterPro"/>
</dbReference>
<dbReference type="Proteomes" id="UP000481517">
    <property type="component" value="Unassembled WGS sequence"/>
</dbReference>
<proteinExistence type="predicted"/>
<dbReference type="NCBIfam" id="TIGR02937">
    <property type="entry name" value="sigma70-ECF"/>
    <property type="match status" value="1"/>
</dbReference>
<name>A0A6S6WNK1_9GAMM</name>
<dbReference type="InterPro" id="IPR007630">
    <property type="entry name" value="RNA_pol_sigma70_r4"/>
</dbReference>
<dbReference type="Gene3D" id="1.10.1740.10">
    <property type="match status" value="1"/>
</dbReference>
<dbReference type="AlphaFoldDB" id="A0A6S6WNK1"/>
<dbReference type="PIRSF" id="PIRSF000770">
    <property type="entry name" value="RNA_pol_sigma-SigE/K"/>
    <property type="match status" value="1"/>
</dbReference>
<dbReference type="Pfam" id="PF04539">
    <property type="entry name" value="Sigma70_r3"/>
    <property type="match status" value="1"/>
</dbReference>
<dbReference type="PANTHER" id="PTHR30385:SF7">
    <property type="entry name" value="RNA POLYMERASE SIGMA FACTOR FLIA"/>
    <property type="match status" value="1"/>
</dbReference>
<evidence type="ECO:0000256" key="2">
    <source>
        <dbReference type="ARBA" id="ARBA00023082"/>
    </source>
</evidence>
<dbReference type="InterPro" id="IPR013324">
    <property type="entry name" value="RNA_pol_sigma_r3/r4-like"/>
</dbReference>
<dbReference type="GO" id="GO:0003677">
    <property type="term" value="F:DNA binding"/>
    <property type="evidence" value="ECO:0007669"/>
    <property type="project" value="UniProtKB-KW"/>
</dbReference>
<gene>
    <name evidence="6" type="primary">fliA</name>
    <name evidence="6" type="ORF">PSI9734_01488</name>
</gene>
<dbReference type="NCBIfam" id="TIGR02479">
    <property type="entry name" value="FliA_WhiG"/>
    <property type="match status" value="1"/>
</dbReference>
<accession>A0A6S6WNK1</accession>
<keyword evidence="3" id="KW-0238">DNA-binding</keyword>
<evidence type="ECO:0000259" key="5">
    <source>
        <dbReference type="PROSITE" id="PS00716"/>
    </source>
</evidence>
<dbReference type="Pfam" id="PF04542">
    <property type="entry name" value="Sigma70_r2"/>
    <property type="match status" value="1"/>
</dbReference>
<dbReference type="InterPro" id="IPR013325">
    <property type="entry name" value="RNA_pol_sigma_r2"/>
</dbReference>
<sequence length="232" mass="26203">MYTADGRISKQQLVEQYYPLVRKTALKLKVRVPESIELDDLIQSGMIGLLSSFERYDASAGVAFSSFAHARIQGAMIDELRTRDWLPRRVRRSSRELEACIRDLEQKLGRAPEDQEIATAMDLDLETYRKLLGDTNAGLVLSLDEVASDIDSISETLQGAFETPAEAFDQTQLRENLVAAIQSLPEREMLALTLYYQEGLNLKEIAKVLEVSESRVSQLHSQAIKRIQSKVR</sequence>
<feature type="domain" description="RNA polymerase sigma-70" evidence="5">
    <location>
        <begin position="201"/>
        <end position="227"/>
    </location>
</feature>
<evidence type="ECO:0000256" key="3">
    <source>
        <dbReference type="ARBA" id="ARBA00023125"/>
    </source>
</evidence>
<dbReference type="InterPro" id="IPR007624">
    <property type="entry name" value="RNA_pol_sigma70_r3"/>
</dbReference>
<keyword evidence="2" id="KW-0731">Sigma factor</keyword>
<dbReference type="SUPFAM" id="SSF88946">
    <property type="entry name" value="Sigma2 domain of RNA polymerase sigma factors"/>
    <property type="match status" value="1"/>
</dbReference>
<keyword evidence="4" id="KW-0804">Transcription</keyword>
<dbReference type="PROSITE" id="PS00716">
    <property type="entry name" value="SIGMA70_2"/>
    <property type="match status" value="1"/>
</dbReference>
<dbReference type="InterPro" id="IPR000943">
    <property type="entry name" value="RNA_pol_sigma70"/>
</dbReference>
<dbReference type="CDD" id="cd06171">
    <property type="entry name" value="Sigma70_r4"/>
    <property type="match status" value="1"/>
</dbReference>
<dbReference type="InterPro" id="IPR007627">
    <property type="entry name" value="RNA_pol_sigma70_r2"/>
</dbReference>
<protein>
    <submittedName>
        <fullName evidence="6">RNA polymerase sigma factor FliA</fullName>
    </submittedName>
</protein>
<reference evidence="6 7" key="1">
    <citation type="submission" date="2020-02" db="EMBL/GenBank/DDBJ databases">
        <authorList>
            <person name="Rodrigo-Torres L."/>
            <person name="Arahal R. D."/>
            <person name="Lucena T."/>
        </authorList>
    </citation>
    <scope>NUCLEOTIDE SEQUENCE [LARGE SCALE GENOMIC DNA]</scope>
    <source>
        <strain evidence="6 7">CECT 9734</strain>
    </source>
</reference>
<evidence type="ECO:0000313" key="7">
    <source>
        <dbReference type="Proteomes" id="UP000481517"/>
    </source>
</evidence>